<feature type="transmembrane region" description="Helical" evidence="1">
    <location>
        <begin position="375"/>
        <end position="394"/>
    </location>
</feature>
<reference evidence="5 6" key="1">
    <citation type="journal article" date="2015" name="Fungal Genet. Biol.">
        <title>Evolution of novel wood decay mechanisms in Agaricales revealed by the genome sequences of Fistulina hepatica and Cylindrobasidium torrendii.</title>
        <authorList>
            <person name="Floudas D."/>
            <person name="Held B.W."/>
            <person name="Riley R."/>
            <person name="Nagy L.G."/>
            <person name="Koehler G."/>
            <person name="Ransdell A.S."/>
            <person name="Younus H."/>
            <person name="Chow J."/>
            <person name="Chiniquy J."/>
            <person name="Lipzen A."/>
            <person name="Tritt A."/>
            <person name="Sun H."/>
            <person name="Haridas S."/>
            <person name="LaButti K."/>
            <person name="Ohm R.A."/>
            <person name="Kues U."/>
            <person name="Blanchette R.A."/>
            <person name="Grigoriev I.V."/>
            <person name="Minto R.E."/>
            <person name="Hibbett D.S."/>
        </authorList>
    </citation>
    <scope>NUCLEOTIDE SEQUENCE [LARGE SCALE GENOMIC DNA]</scope>
    <source>
        <strain evidence="5 6">FP15055 ss-10</strain>
    </source>
</reference>
<dbReference type="Pfam" id="PF10348">
    <property type="entry name" value="DUF2427"/>
    <property type="match status" value="1"/>
</dbReference>
<dbReference type="PANTHER" id="PTHR31685">
    <property type="entry name" value="INTEGRAL MEMBRANE PROTEIN (AFU_ORTHOLOGUE AFUA_6G12730)-RELATED"/>
    <property type="match status" value="1"/>
</dbReference>
<keyword evidence="2" id="KW-0732">Signal</keyword>
<feature type="domain" description="DUF2427" evidence="3">
    <location>
        <begin position="79"/>
        <end position="165"/>
    </location>
</feature>
<keyword evidence="1" id="KW-0472">Membrane</keyword>
<feature type="transmembrane region" description="Helical" evidence="1">
    <location>
        <begin position="343"/>
        <end position="363"/>
    </location>
</feature>
<organism evidence="5 6">
    <name type="scientific">Cylindrobasidium torrendii FP15055 ss-10</name>
    <dbReference type="NCBI Taxonomy" id="1314674"/>
    <lineage>
        <taxon>Eukaryota</taxon>
        <taxon>Fungi</taxon>
        <taxon>Dikarya</taxon>
        <taxon>Basidiomycota</taxon>
        <taxon>Agaricomycotina</taxon>
        <taxon>Agaricomycetes</taxon>
        <taxon>Agaricomycetidae</taxon>
        <taxon>Agaricales</taxon>
        <taxon>Marasmiineae</taxon>
        <taxon>Physalacriaceae</taxon>
        <taxon>Cylindrobasidium</taxon>
    </lineage>
</organism>
<keyword evidence="1" id="KW-1133">Transmembrane helix</keyword>
<dbReference type="OrthoDB" id="4005299at2759"/>
<dbReference type="InterPro" id="IPR018827">
    <property type="entry name" value="YTP1_C"/>
</dbReference>
<gene>
    <name evidence="5" type="ORF">CYLTODRAFT_390831</name>
</gene>
<feature type="chain" id="PRO_5002317173" description="Integral membrane protein" evidence="2">
    <location>
        <begin position="27"/>
        <end position="562"/>
    </location>
</feature>
<feature type="transmembrane region" description="Helical" evidence="1">
    <location>
        <begin position="116"/>
        <end position="136"/>
    </location>
</feature>
<keyword evidence="6" id="KW-1185">Reference proteome</keyword>
<feature type="transmembrane region" description="Helical" evidence="1">
    <location>
        <begin position="156"/>
        <end position="174"/>
    </location>
</feature>
<dbReference type="PANTHER" id="PTHR31685:SF3">
    <property type="entry name" value="INTEGRAL MEMBRANE PROTEIN (AFU_ORTHOLOGUE AFUA_6G12730)"/>
    <property type="match status" value="1"/>
</dbReference>
<feature type="transmembrane region" description="Helical" evidence="1">
    <location>
        <begin position="302"/>
        <end position="322"/>
    </location>
</feature>
<proteinExistence type="predicted"/>
<evidence type="ECO:0008006" key="7">
    <source>
        <dbReference type="Google" id="ProtNLM"/>
    </source>
</evidence>
<evidence type="ECO:0000259" key="3">
    <source>
        <dbReference type="Pfam" id="PF10348"/>
    </source>
</evidence>
<feature type="transmembrane region" description="Helical" evidence="1">
    <location>
        <begin position="452"/>
        <end position="473"/>
    </location>
</feature>
<sequence length="562" mass="62506">MRKSTPLRCFSLLACAALYALPLVDASALANSSHSLSPRMDEHQHSGVVMEHWNETEQLKTHAATPPSYFTLDFDNVPETEHKHRGLMLMHAMFMGLAFFVSLPVGIAMRSVKHAWHGPVVASFYGFSMLGAAASASYTKSNPQLYEGQAHSSQGYFIIAIVAILTTIDLLFVFRRIYAFLRSKEKFEMHAFWNITILGHDETWLKSSLSAPEYVGLVSHEDALDDDAKDVSDIVYPTQYEHQGHFGKATWIRHVGNVLFAIVESALVVAGFSQVVLGVVVYTGGCRGNYTNGCLAHLIKGGIFWCYGLLSFSRYLGLGLFIPFSELGWAWNRTERDAPTAEFVESLVIFVYGITGVWMERFGAHTGDRFTTKQIEHIGIAAMFWFAGLVGMAIESKRIRRWMAPTAPTDSEEPHSYKASFNPFPALVIGVTGIAMAAHFQPFRFQVQIHMLWGNMLAAFAVLRCLTYFFLWLNPPRSHLPSRPPTEALASFFLCAGGFAFMLSTEEVTIAAMRRGRDDVMMFATVTVAVTCMAFCWLVGVVGFKGYLQTRVGSARVINASV</sequence>
<feature type="transmembrane region" description="Helical" evidence="1">
    <location>
        <begin position="523"/>
        <end position="544"/>
    </location>
</feature>
<feature type="transmembrane region" description="Helical" evidence="1">
    <location>
        <begin position="88"/>
        <end position="109"/>
    </location>
</feature>
<dbReference type="AlphaFoldDB" id="A0A0D7BNT0"/>
<keyword evidence="1" id="KW-0812">Transmembrane</keyword>
<protein>
    <recommendedName>
        <fullName evidence="7">Integral membrane protein</fullName>
    </recommendedName>
</protein>
<dbReference type="InterPro" id="IPR018825">
    <property type="entry name" value="DUF2427"/>
</dbReference>
<evidence type="ECO:0000313" key="6">
    <source>
        <dbReference type="Proteomes" id="UP000054007"/>
    </source>
</evidence>
<dbReference type="Pfam" id="PF10355">
    <property type="entry name" value="Ytp1"/>
    <property type="match status" value="1"/>
</dbReference>
<feature type="signal peptide" evidence="2">
    <location>
        <begin position="1"/>
        <end position="26"/>
    </location>
</feature>
<accession>A0A0D7BNT0</accession>
<evidence type="ECO:0000256" key="2">
    <source>
        <dbReference type="SAM" id="SignalP"/>
    </source>
</evidence>
<evidence type="ECO:0000313" key="5">
    <source>
        <dbReference type="EMBL" id="KIY71226.1"/>
    </source>
</evidence>
<feature type="transmembrane region" description="Helical" evidence="1">
    <location>
        <begin position="258"/>
        <end position="282"/>
    </location>
</feature>
<evidence type="ECO:0000259" key="4">
    <source>
        <dbReference type="Pfam" id="PF10355"/>
    </source>
</evidence>
<feature type="transmembrane region" description="Helical" evidence="1">
    <location>
        <begin position="485"/>
        <end position="503"/>
    </location>
</feature>
<dbReference type="Proteomes" id="UP000054007">
    <property type="component" value="Unassembled WGS sequence"/>
</dbReference>
<feature type="domain" description="Protein YTP1-like C-terminal" evidence="4">
    <location>
        <begin position="271"/>
        <end position="545"/>
    </location>
</feature>
<dbReference type="STRING" id="1314674.A0A0D7BNT0"/>
<name>A0A0D7BNT0_9AGAR</name>
<evidence type="ECO:0000256" key="1">
    <source>
        <dbReference type="SAM" id="Phobius"/>
    </source>
</evidence>
<dbReference type="EMBL" id="KN880457">
    <property type="protein sequence ID" value="KIY71226.1"/>
    <property type="molecule type" value="Genomic_DNA"/>
</dbReference>